<evidence type="ECO:0000313" key="1">
    <source>
        <dbReference type="EMBL" id="KAF3798678.1"/>
    </source>
</evidence>
<dbReference type="AlphaFoldDB" id="A0A8H4FDU6"/>
<dbReference type="Proteomes" id="UP000613401">
    <property type="component" value="Unassembled WGS sequence"/>
</dbReference>
<evidence type="ECO:0000313" key="2">
    <source>
        <dbReference type="Proteomes" id="UP000613401"/>
    </source>
</evidence>
<sequence>MQPCSEIKALRILRPLVADIDGTHTERLYFHRFRRVAETGLCDHVTNLTSFWSRLATRLSHADEAVKWETPRATDQS</sequence>
<protein>
    <submittedName>
        <fullName evidence="1">Uncharacterized protein</fullName>
    </submittedName>
</protein>
<gene>
    <name evidence="1" type="ORF">GCG54_00008967</name>
</gene>
<proteinExistence type="predicted"/>
<dbReference type="EMBL" id="WVTB01000092">
    <property type="protein sequence ID" value="KAF3798678.1"/>
    <property type="molecule type" value="Genomic_DNA"/>
</dbReference>
<dbReference type="GeneID" id="69016105"/>
<organism evidence="1 2">
    <name type="scientific">Colletotrichum gloeosporioides</name>
    <name type="common">Anthracnose fungus</name>
    <name type="synonym">Glomerella cingulata</name>
    <dbReference type="NCBI Taxonomy" id="474922"/>
    <lineage>
        <taxon>Eukaryota</taxon>
        <taxon>Fungi</taxon>
        <taxon>Dikarya</taxon>
        <taxon>Ascomycota</taxon>
        <taxon>Pezizomycotina</taxon>
        <taxon>Sordariomycetes</taxon>
        <taxon>Hypocreomycetidae</taxon>
        <taxon>Glomerellales</taxon>
        <taxon>Glomerellaceae</taxon>
        <taxon>Colletotrichum</taxon>
        <taxon>Colletotrichum gloeosporioides species complex</taxon>
    </lineage>
</organism>
<name>A0A8H4FDU6_COLGL</name>
<keyword evidence="2" id="KW-1185">Reference proteome</keyword>
<dbReference type="RefSeq" id="XP_045257838.1">
    <property type="nucleotide sequence ID" value="XM_045408922.1"/>
</dbReference>
<comment type="caution">
    <text evidence="1">The sequence shown here is derived from an EMBL/GenBank/DDBJ whole genome shotgun (WGS) entry which is preliminary data.</text>
</comment>
<reference evidence="1" key="2">
    <citation type="submission" date="2020-03" db="EMBL/GenBank/DDBJ databases">
        <authorList>
            <person name="Fu F.-F."/>
            <person name="Chen J."/>
        </authorList>
    </citation>
    <scope>NUCLEOTIDE SEQUENCE</scope>
    <source>
        <strain evidence="1">Lc1</strain>
    </source>
</reference>
<reference evidence="1" key="1">
    <citation type="journal article" date="2020" name="Phytopathology">
        <title>Genome sequence and comparative analysis of Colletotrichum gloeosporioides isolated from Liriodendron leaves.</title>
        <authorList>
            <person name="Fu F.F."/>
            <person name="Hao Z."/>
            <person name="Wang P."/>
            <person name="Lu Y."/>
            <person name="Xue L.J."/>
            <person name="Wei G."/>
            <person name="Tian Y."/>
            <person name="Baishi H."/>
            <person name="Xu H."/>
            <person name="Shi J."/>
            <person name="Cheng T."/>
            <person name="Wang G."/>
            <person name="Yi Y."/>
            <person name="Chen J."/>
        </authorList>
    </citation>
    <scope>NUCLEOTIDE SEQUENCE</scope>
    <source>
        <strain evidence="1">Lc1</strain>
    </source>
</reference>
<accession>A0A8H4FDU6</accession>